<comment type="cofactor">
    <cofactor evidence="10">
        <name>a divalent metal cation</name>
        <dbReference type="ChEBI" id="CHEBI:60240"/>
    </cofactor>
    <text evidence="10">Binds 2 divalent metal cations per subunit. Site 1 may preferentially bind zinc ions, while site 2 has a preference for magnesium and/or manganese ions.</text>
</comment>
<dbReference type="GO" id="GO:0016020">
    <property type="term" value="C:membrane"/>
    <property type="evidence" value="ECO:0007669"/>
    <property type="project" value="UniProtKB-SubCell"/>
</dbReference>
<evidence type="ECO:0000256" key="9">
    <source>
        <dbReference type="PIRSR" id="PIRSR623088-3"/>
    </source>
</evidence>
<dbReference type="CDD" id="cd00077">
    <property type="entry name" value="HDc"/>
    <property type="match status" value="1"/>
</dbReference>
<feature type="region of interest" description="Disordered" evidence="11">
    <location>
        <begin position="607"/>
        <end position="628"/>
    </location>
</feature>
<dbReference type="SUPFAM" id="SSF109604">
    <property type="entry name" value="HD-domain/PDEase-like"/>
    <property type="match status" value="1"/>
</dbReference>
<feature type="transmembrane region" description="Helical" evidence="12">
    <location>
        <begin position="82"/>
        <end position="102"/>
    </location>
</feature>
<dbReference type="GO" id="GO:0007165">
    <property type="term" value="P:signal transduction"/>
    <property type="evidence" value="ECO:0007669"/>
    <property type="project" value="InterPro"/>
</dbReference>
<evidence type="ECO:0000259" key="13">
    <source>
        <dbReference type="PROSITE" id="PS51845"/>
    </source>
</evidence>
<dbReference type="SUPFAM" id="SSF81324">
    <property type="entry name" value="Voltage-gated potassium channels"/>
    <property type="match status" value="1"/>
</dbReference>
<sequence length="628" mass="72635">MGMRQRVALLLSSKIYDISMIILIVVYTALVLVQFGVDEQDFYDGVKDKLFISELVLLGIFTVEICFHIFAYGVLYLKDFWTLADIFIIIFCLVFVLLDLLLDQGTNIRGFLKVRGVFRLLRIFILVRKLNAVRIRREIIKKKTMNESLDLRAPLEIVLDMLCELRDRIDVSERKIIGNLNYCIQQIQSNKLYEADLDFAENQQTDQINKASKQSEGGPRRSSFANKDVVSWYNNFSSGFKSKRVSGASPGLIRDSIFTDQAAEQPLEDLINLNDEAKRQLSLIETHDFSVFELGDQTKGNELISISSFLFHKHRFFTKLGIPVETFISFIAKIQSGYKDIAYHNKTHAADVCQTVYYFTNKGGFYEKACLDDLEFSSMLLAACCHDFEHPGFNNLFLIETGNELALRYNDVSVLESHHVASSFSLISNDKYNLVKKYDKDDFKRFRKIMIGCILDTDMSKHFAEQSKFKSRVASWDFEPSKNDKEITMNILFHLSDISNPTKKFEIFKKWTDLLFIEFFVQGDQERDLGLPISYLMDRTTVNIAKSQVGFIDVIIYPAYEILFQVLPQIEASVINIRENKQRWQNLIDEYELVTEAEKRKLVSKQSGTISNRSNSYMSFKQEDEEEV</sequence>
<protein>
    <recommendedName>
        <fullName evidence="10">Phosphodiesterase</fullName>
        <ecNumber evidence="10">3.1.4.-</ecNumber>
    </recommendedName>
</protein>
<evidence type="ECO:0000256" key="1">
    <source>
        <dbReference type="ARBA" id="ARBA00004141"/>
    </source>
</evidence>
<keyword evidence="5 12" id="KW-1133">Transmembrane helix</keyword>
<dbReference type="Proteomes" id="UP000039865">
    <property type="component" value="Unassembled WGS sequence"/>
</dbReference>
<feature type="active site" description="Proton donor" evidence="7">
    <location>
        <position position="344"/>
    </location>
</feature>
<dbReference type="PANTHER" id="PTHR11347">
    <property type="entry name" value="CYCLIC NUCLEOTIDE PHOSPHODIESTERASE"/>
    <property type="match status" value="1"/>
</dbReference>
<keyword evidence="2 12" id="KW-0812">Transmembrane</keyword>
<dbReference type="InterPro" id="IPR003607">
    <property type="entry name" value="HD/PDEase_dom"/>
</dbReference>
<evidence type="ECO:0000256" key="10">
    <source>
        <dbReference type="RuleBase" id="RU363067"/>
    </source>
</evidence>
<dbReference type="OrthoDB" id="189220at2759"/>
<feature type="transmembrane region" description="Helical" evidence="12">
    <location>
        <begin position="55"/>
        <end position="75"/>
    </location>
</feature>
<comment type="similarity">
    <text evidence="10">Belongs to the cyclic nucleotide phosphodiesterase family.</text>
</comment>
<evidence type="ECO:0000256" key="2">
    <source>
        <dbReference type="ARBA" id="ARBA00022692"/>
    </source>
</evidence>
<dbReference type="InterPro" id="IPR002073">
    <property type="entry name" value="PDEase_catalytic_dom"/>
</dbReference>
<evidence type="ECO:0000256" key="3">
    <source>
        <dbReference type="ARBA" id="ARBA00022723"/>
    </source>
</evidence>
<dbReference type="GO" id="GO:0004114">
    <property type="term" value="F:3',5'-cyclic-nucleotide phosphodiesterase activity"/>
    <property type="evidence" value="ECO:0007669"/>
    <property type="project" value="InterPro"/>
</dbReference>
<dbReference type="InterPro" id="IPR005821">
    <property type="entry name" value="Ion_trans_dom"/>
</dbReference>
<evidence type="ECO:0000256" key="7">
    <source>
        <dbReference type="PIRSR" id="PIRSR623088-1"/>
    </source>
</evidence>
<dbReference type="OMA" id="RDMVIQM"/>
<dbReference type="PRINTS" id="PR00387">
    <property type="entry name" value="PDIESTERASE1"/>
</dbReference>
<evidence type="ECO:0000256" key="8">
    <source>
        <dbReference type="PIRSR" id="PIRSR623088-2"/>
    </source>
</evidence>
<dbReference type="Pfam" id="PF00233">
    <property type="entry name" value="PDEase_I"/>
    <property type="match status" value="1"/>
</dbReference>
<accession>A0A078B153</accession>
<dbReference type="PROSITE" id="PS00126">
    <property type="entry name" value="PDEASE_I_1"/>
    <property type="match status" value="1"/>
</dbReference>
<dbReference type="GO" id="GO:0005216">
    <property type="term" value="F:monoatomic ion channel activity"/>
    <property type="evidence" value="ECO:0007669"/>
    <property type="project" value="InterPro"/>
</dbReference>
<feature type="binding site" evidence="9">
    <location>
        <position position="387"/>
    </location>
    <ligand>
        <name>Zn(2+)</name>
        <dbReference type="ChEBI" id="CHEBI:29105"/>
        <label>2</label>
    </ligand>
</feature>
<dbReference type="EMBL" id="CCKQ01015267">
    <property type="protein sequence ID" value="CDW87087.1"/>
    <property type="molecule type" value="Genomic_DNA"/>
</dbReference>
<keyword evidence="15" id="KW-1185">Reference proteome</keyword>
<reference evidence="14 15" key="1">
    <citation type="submission" date="2014-06" db="EMBL/GenBank/DDBJ databases">
        <authorList>
            <person name="Swart Estienne"/>
        </authorList>
    </citation>
    <scope>NUCLEOTIDE SEQUENCE [LARGE SCALE GENOMIC DNA]</scope>
    <source>
        <strain evidence="14 15">130c</strain>
    </source>
</reference>
<dbReference type="InterPro" id="IPR036971">
    <property type="entry name" value="PDEase_catalytic_dom_sf"/>
</dbReference>
<dbReference type="Gene3D" id="1.10.1300.10">
    <property type="entry name" value="3'5'-cyclic nucleotide phosphodiesterase, catalytic domain"/>
    <property type="match status" value="1"/>
</dbReference>
<evidence type="ECO:0000256" key="11">
    <source>
        <dbReference type="SAM" id="MobiDB-lite"/>
    </source>
</evidence>
<feature type="compositionally biased region" description="Polar residues" evidence="11">
    <location>
        <begin position="607"/>
        <end position="619"/>
    </location>
</feature>
<evidence type="ECO:0000256" key="6">
    <source>
        <dbReference type="ARBA" id="ARBA00023136"/>
    </source>
</evidence>
<feature type="binding site" evidence="9">
    <location>
        <position position="387"/>
    </location>
    <ligand>
        <name>Zn(2+)</name>
        <dbReference type="ChEBI" id="CHEBI:29105"/>
        <label>1</label>
    </ligand>
</feature>
<dbReference type="Pfam" id="PF00520">
    <property type="entry name" value="Ion_trans"/>
    <property type="match status" value="1"/>
</dbReference>
<dbReference type="PROSITE" id="PS51845">
    <property type="entry name" value="PDEASE_I_2"/>
    <property type="match status" value="1"/>
</dbReference>
<name>A0A078B153_STYLE</name>
<dbReference type="InterPro" id="IPR027359">
    <property type="entry name" value="Volt_channel_dom_sf"/>
</dbReference>
<dbReference type="InterPro" id="IPR023088">
    <property type="entry name" value="PDEase"/>
</dbReference>
<dbReference type="InterPro" id="IPR023174">
    <property type="entry name" value="PDEase_CS"/>
</dbReference>
<comment type="subcellular location">
    <subcellularLocation>
        <location evidence="1">Membrane</location>
        <topology evidence="1">Multi-pass membrane protein</topology>
    </subcellularLocation>
</comment>
<feature type="domain" description="PDEase" evidence="13">
    <location>
        <begin position="269"/>
        <end position="591"/>
    </location>
</feature>
<evidence type="ECO:0000256" key="5">
    <source>
        <dbReference type="ARBA" id="ARBA00022989"/>
    </source>
</evidence>
<feature type="binding site" evidence="8">
    <location>
        <position position="497"/>
    </location>
    <ligand>
        <name>AMP</name>
        <dbReference type="ChEBI" id="CHEBI:456215"/>
    </ligand>
</feature>
<feature type="binding site" evidence="8">
    <location>
        <begin position="344"/>
        <end position="348"/>
    </location>
    <ligand>
        <name>AMP</name>
        <dbReference type="ChEBI" id="CHEBI:456215"/>
    </ligand>
</feature>
<dbReference type="Gene3D" id="1.20.120.350">
    <property type="entry name" value="Voltage-gated potassium channels. Chain C"/>
    <property type="match status" value="1"/>
</dbReference>
<dbReference type="InParanoid" id="A0A078B153"/>
<dbReference type="EC" id="3.1.4.-" evidence="10"/>
<dbReference type="FunCoup" id="A0A078B153">
    <property type="interactions" value="27"/>
</dbReference>
<feature type="binding site" evidence="8">
    <location>
        <position position="387"/>
    </location>
    <ligand>
        <name>AMP</name>
        <dbReference type="ChEBI" id="CHEBI:456215"/>
    </ligand>
</feature>
<keyword evidence="3 9" id="KW-0479">Metal-binding</keyword>
<organism evidence="14 15">
    <name type="scientific">Stylonychia lemnae</name>
    <name type="common">Ciliate</name>
    <dbReference type="NCBI Taxonomy" id="5949"/>
    <lineage>
        <taxon>Eukaryota</taxon>
        <taxon>Sar</taxon>
        <taxon>Alveolata</taxon>
        <taxon>Ciliophora</taxon>
        <taxon>Intramacronucleata</taxon>
        <taxon>Spirotrichea</taxon>
        <taxon>Stichotrichia</taxon>
        <taxon>Sporadotrichida</taxon>
        <taxon>Oxytrichidae</taxon>
        <taxon>Stylonychinae</taxon>
        <taxon>Stylonychia</taxon>
    </lineage>
</organism>
<keyword evidence="6 12" id="KW-0472">Membrane</keyword>
<evidence type="ECO:0000256" key="12">
    <source>
        <dbReference type="SAM" id="Phobius"/>
    </source>
</evidence>
<dbReference type="GO" id="GO:0046872">
    <property type="term" value="F:metal ion binding"/>
    <property type="evidence" value="ECO:0007669"/>
    <property type="project" value="UniProtKB-KW"/>
</dbReference>
<feature type="binding site" evidence="9">
    <location>
        <position position="497"/>
    </location>
    <ligand>
        <name>Zn(2+)</name>
        <dbReference type="ChEBI" id="CHEBI:29105"/>
        <label>1</label>
    </ligand>
</feature>
<feature type="binding site" evidence="8">
    <location>
        <position position="548"/>
    </location>
    <ligand>
        <name>AMP</name>
        <dbReference type="ChEBI" id="CHEBI:456215"/>
    </ligand>
</feature>
<evidence type="ECO:0000313" key="15">
    <source>
        <dbReference type="Proteomes" id="UP000039865"/>
    </source>
</evidence>
<evidence type="ECO:0000313" key="14">
    <source>
        <dbReference type="EMBL" id="CDW87087.1"/>
    </source>
</evidence>
<feature type="transmembrane region" description="Helical" evidence="12">
    <location>
        <begin position="15"/>
        <end position="35"/>
    </location>
</feature>
<gene>
    <name evidence="14" type="primary">Contig18689.g19851</name>
    <name evidence="14" type="ORF">STYLEM_16189</name>
</gene>
<proteinExistence type="inferred from homology"/>
<feature type="binding site" evidence="9">
    <location>
        <position position="348"/>
    </location>
    <ligand>
        <name>Zn(2+)</name>
        <dbReference type="ChEBI" id="CHEBI:29105"/>
        <label>1</label>
    </ligand>
</feature>
<evidence type="ECO:0000256" key="4">
    <source>
        <dbReference type="ARBA" id="ARBA00022801"/>
    </source>
</evidence>
<feature type="binding site" evidence="9">
    <location>
        <position position="386"/>
    </location>
    <ligand>
        <name>Zn(2+)</name>
        <dbReference type="ChEBI" id="CHEBI:29105"/>
        <label>1</label>
    </ligand>
</feature>
<dbReference type="AlphaFoldDB" id="A0A078B153"/>
<keyword evidence="4 10" id="KW-0378">Hydrolase</keyword>